<dbReference type="SUPFAM" id="SSF55945">
    <property type="entry name" value="TATA-box binding protein-like"/>
    <property type="match status" value="1"/>
</dbReference>
<dbReference type="GO" id="GO:0006307">
    <property type="term" value="P:DNA alkylation repair"/>
    <property type="evidence" value="ECO:0007669"/>
    <property type="project" value="TreeGrafter"/>
</dbReference>
<evidence type="ECO:0000313" key="7">
    <source>
        <dbReference type="EMBL" id="QDO89795.1"/>
    </source>
</evidence>
<dbReference type="PANTHER" id="PTHR43003:SF13">
    <property type="entry name" value="DNA-3-METHYLADENINE GLYCOSYLASE 2"/>
    <property type="match status" value="1"/>
</dbReference>
<dbReference type="AlphaFoldDB" id="A0A516GE64"/>
<feature type="domain" description="DNA-3-methyladenine glycosylase AlkA N-terminal" evidence="6">
    <location>
        <begin position="17"/>
        <end position="119"/>
    </location>
</feature>
<dbReference type="InterPro" id="IPR037046">
    <property type="entry name" value="AlkA_N_sf"/>
</dbReference>
<evidence type="ECO:0000313" key="8">
    <source>
        <dbReference type="Proteomes" id="UP000315395"/>
    </source>
</evidence>
<evidence type="ECO:0000256" key="4">
    <source>
        <dbReference type="ARBA" id="ARBA00023204"/>
    </source>
</evidence>
<feature type="domain" description="HhH-GPD" evidence="5">
    <location>
        <begin position="126"/>
        <end position="278"/>
    </location>
</feature>
<name>A0A516GE64_9MICO</name>
<dbReference type="SUPFAM" id="SSF48150">
    <property type="entry name" value="DNA-glycosylase"/>
    <property type="match status" value="1"/>
</dbReference>
<dbReference type="SMART" id="SM01009">
    <property type="entry name" value="AlkA_N"/>
    <property type="match status" value="1"/>
</dbReference>
<dbReference type="EMBL" id="CP041616">
    <property type="protein sequence ID" value="QDO89795.1"/>
    <property type="molecule type" value="Genomic_DNA"/>
</dbReference>
<keyword evidence="4" id="KW-0234">DNA repair</keyword>
<dbReference type="SMART" id="SM00478">
    <property type="entry name" value="ENDO3c"/>
    <property type="match status" value="1"/>
</dbReference>
<dbReference type="Gene3D" id="1.10.1670.10">
    <property type="entry name" value="Helix-hairpin-Helix base-excision DNA repair enzymes (C-terminal)"/>
    <property type="match status" value="1"/>
</dbReference>
<dbReference type="RefSeq" id="WP_143784516.1">
    <property type="nucleotide sequence ID" value="NZ_CP041616.1"/>
</dbReference>
<evidence type="ECO:0000256" key="2">
    <source>
        <dbReference type="ARBA" id="ARBA00012000"/>
    </source>
</evidence>
<evidence type="ECO:0000259" key="6">
    <source>
        <dbReference type="SMART" id="SM01009"/>
    </source>
</evidence>
<dbReference type="GO" id="GO:0008725">
    <property type="term" value="F:DNA-3-methyladenine glycosylase activity"/>
    <property type="evidence" value="ECO:0007669"/>
    <property type="project" value="TreeGrafter"/>
</dbReference>
<dbReference type="PANTHER" id="PTHR43003">
    <property type="entry name" value="DNA-3-METHYLADENINE GLYCOSYLASE"/>
    <property type="match status" value="1"/>
</dbReference>
<keyword evidence="8" id="KW-1185">Reference proteome</keyword>
<dbReference type="InterPro" id="IPR011257">
    <property type="entry name" value="DNA_glycosylase"/>
</dbReference>
<dbReference type="Pfam" id="PF06029">
    <property type="entry name" value="AlkA_N"/>
    <property type="match status" value="1"/>
</dbReference>
<gene>
    <name evidence="7" type="ORF">FNH13_16835</name>
</gene>
<dbReference type="GO" id="GO:0043916">
    <property type="term" value="F:DNA-7-methylguanine glycosylase activity"/>
    <property type="evidence" value="ECO:0007669"/>
    <property type="project" value="TreeGrafter"/>
</dbReference>
<dbReference type="Gene3D" id="1.10.340.30">
    <property type="entry name" value="Hypothetical protein, domain 2"/>
    <property type="match status" value="1"/>
</dbReference>
<dbReference type="GO" id="GO:0006285">
    <property type="term" value="P:base-excision repair, AP site formation"/>
    <property type="evidence" value="ECO:0007669"/>
    <property type="project" value="TreeGrafter"/>
</dbReference>
<evidence type="ECO:0000256" key="3">
    <source>
        <dbReference type="ARBA" id="ARBA00022763"/>
    </source>
</evidence>
<dbReference type="InterPro" id="IPR023170">
    <property type="entry name" value="HhH_base_excis_C"/>
</dbReference>
<proteinExistence type="predicted"/>
<dbReference type="InterPro" id="IPR010316">
    <property type="entry name" value="AlkA_N"/>
</dbReference>
<dbReference type="CDD" id="cd00056">
    <property type="entry name" value="ENDO3c"/>
    <property type="match status" value="1"/>
</dbReference>
<dbReference type="Pfam" id="PF00730">
    <property type="entry name" value="HhH-GPD"/>
    <property type="match status" value="1"/>
</dbReference>
<accession>A0A516GE64</accession>
<keyword evidence="3" id="KW-0227">DNA damage</keyword>
<protein>
    <recommendedName>
        <fullName evidence="2">DNA-3-methyladenine glycosylase II</fullName>
        <ecNumber evidence="2">3.2.2.21</ecNumber>
    </recommendedName>
</protein>
<dbReference type="GO" id="GO:0005737">
    <property type="term" value="C:cytoplasm"/>
    <property type="evidence" value="ECO:0007669"/>
    <property type="project" value="TreeGrafter"/>
</dbReference>
<dbReference type="Proteomes" id="UP000315395">
    <property type="component" value="Chromosome"/>
</dbReference>
<evidence type="ECO:0000259" key="5">
    <source>
        <dbReference type="SMART" id="SM00478"/>
    </source>
</evidence>
<comment type="catalytic activity">
    <reaction evidence="1">
        <text>Hydrolysis of alkylated DNA, releasing 3-methyladenine, 3-methylguanine, 7-methylguanine and 7-methyladenine.</text>
        <dbReference type="EC" id="3.2.2.21"/>
    </reaction>
</comment>
<sequence length="291" mass="30576">MTRRELPAVGGLEAQTTLTTLVNHATPGSEEVSPAGTYRRLLDLAGTPTVITLRIGPAGIDVEAPATVIEEATALVRWWFDLETNPAPVGAHLAADPLLARLVRQRPALRPVRHPAGFEAAIHTVLGQQVTLSAGRLFAERLCTAYSPGEVAGLRLFPTAAALVAAPSEELRAAVGLTTARARTVQALAAVFADGFSLDPGSDPPTARARLLEVPGIGPWTVEYLALRVLGDPDAFPASDAVVRRALAGAPARAAQQAAESWRPYRAWATAHLWASQTSHLRTVPGALGAT</sequence>
<dbReference type="Gene3D" id="3.30.310.20">
    <property type="entry name" value="DNA-3-methyladenine glycosylase AlkA, N-terminal domain"/>
    <property type="match status" value="1"/>
</dbReference>
<dbReference type="GO" id="GO:0032993">
    <property type="term" value="C:protein-DNA complex"/>
    <property type="evidence" value="ECO:0007669"/>
    <property type="project" value="TreeGrafter"/>
</dbReference>
<dbReference type="GO" id="GO:0032131">
    <property type="term" value="F:alkylated DNA binding"/>
    <property type="evidence" value="ECO:0007669"/>
    <property type="project" value="TreeGrafter"/>
</dbReference>
<dbReference type="OrthoDB" id="9811249at2"/>
<dbReference type="InterPro" id="IPR003265">
    <property type="entry name" value="HhH-GPD_domain"/>
</dbReference>
<dbReference type="EC" id="3.2.2.21" evidence="2"/>
<evidence type="ECO:0000256" key="1">
    <source>
        <dbReference type="ARBA" id="ARBA00000086"/>
    </source>
</evidence>
<dbReference type="InterPro" id="IPR051912">
    <property type="entry name" value="Alkylbase_DNA_Glycosylase/TA"/>
</dbReference>
<dbReference type="KEGG" id="orz:FNH13_16835"/>
<reference evidence="7 8" key="1">
    <citation type="submission" date="2019-07" db="EMBL/GenBank/DDBJ databases">
        <title>complete genome sequencing of Ornithinimicrobium sp. H23M54.</title>
        <authorList>
            <person name="Bae J.-W."/>
            <person name="Lee S.-Y."/>
        </authorList>
    </citation>
    <scope>NUCLEOTIDE SEQUENCE [LARGE SCALE GENOMIC DNA]</scope>
    <source>
        <strain evidence="7 8">H23M54</strain>
    </source>
</reference>
<organism evidence="7 8">
    <name type="scientific">Ornithinimicrobium ciconiae</name>
    <dbReference type="NCBI Taxonomy" id="2594265"/>
    <lineage>
        <taxon>Bacteria</taxon>
        <taxon>Bacillati</taxon>
        <taxon>Actinomycetota</taxon>
        <taxon>Actinomycetes</taxon>
        <taxon>Micrococcales</taxon>
        <taxon>Ornithinimicrobiaceae</taxon>
        <taxon>Ornithinimicrobium</taxon>
    </lineage>
</organism>